<dbReference type="NCBIfam" id="NF001218">
    <property type="entry name" value="PRK00192.1-5"/>
    <property type="match status" value="1"/>
</dbReference>
<keyword evidence="1" id="KW-0479">Metal-binding</keyword>
<protein>
    <submittedName>
        <fullName evidence="4">HAD-IIB family hydrolase</fullName>
    </submittedName>
</protein>
<organism evidence="4 5">
    <name type="scientific">Alteromonas salexigens</name>
    <dbReference type="NCBI Taxonomy" id="2982530"/>
    <lineage>
        <taxon>Bacteria</taxon>
        <taxon>Pseudomonadati</taxon>
        <taxon>Pseudomonadota</taxon>
        <taxon>Gammaproteobacteria</taxon>
        <taxon>Alteromonadales</taxon>
        <taxon>Alteromonadaceae</taxon>
        <taxon>Alteromonas/Salinimonas group</taxon>
        <taxon>Alteromonas</taxon>
    </lineage>
</organism>
<dbReference type="InterPro" id="IPR023214">
    <property type="entry name" value="HAD_sf"/>
</dbReference>
<evidence type="ECO:0000256" key="1">
    <source>
        <dbReference type="ARBA" id="ARBA00022723"/>
    </source>
</evidence>
<accession>A0ABT2VL71</accession>
<dbReference type="InterPro" id="IPR006381">
    <property type="entry name" value="HAD-SF-IIB-MPGP"/>
</dbReference>
<dbReference type="SFLD" id="SFLDS00003">
    <property type="entry name" value="Haloacid_Dehalogenase"/>
    <property type="match status" value="1"/>
</dbReference>
<dbReference type="NCBIfam" id="TIGR01486">
    <property type="entry name" value="HAD-SF-IIB-MPGP"/>
    <property type="match status" value="1"/>
</dbReference>
<dbReference type="Gene3D" id="3.40.50.1000">
    <property type="entry name" value="HAD superfamily/HAD-like"/>
    <property type="match status" value="1"/>
</dbReference>
<keyword evidence="2 4" id="KW-0378">Hydrolase</keyword>
<dbReference type="SFLD" id="SFLDG01142">
    <property type="entry name" value="C2.B.2:_Mannosyl-3-phosphoglyc"/>
    <property type="match status" value="1"/>
</dbReference>
<dbReference type="Gene3D" id="3.30.980.20">
    <property type="entry name" value="Putative mannosyl-3-phosphoglycerate phosphatase, domain 2"/>
    <property type="match status" value="1"/>
</dbReference>
<dbReference type="GO" id="GO:0016787">
    <property type="term" value="F:hydrolase activity"/>
    <property type="evidence" value="ECO:0007669"/>
    <property type="project" value="UniProtKB-KW"/>
</dbReference>
<evidence type="ECO:0000256" key="3">
    <source>
        <dbReference type="ARBA" id="ARBA00022842"/>
    </source>
</evidence>
<evidence type="ECO:0000256" key="2">
    <source>
        <dbReference type="ARBA" id="ARBA00022801"/>
    </source>
</evidence>
<name>A0ABT2VL71_9ALTE</name>
<dbReference type="EMBL" id="JAOTJC010000006">
    <property type="protein sequence ID" value="MCU7554043.1"/>
    <property type="molecule type" value="Genomic_DNA"/>
</dbReference>
<comment type="caution">
    <text evidence="4">The sequence shown here is derived from an EMBL/GenBank/DDBJ whole genome shotgun (WGS) entry which is preliminary data.</text>
</comment>
<reference evidence="5" key="1">
    <citation type="submission" date="2023-07" db="EMBL/GenBank/DDBJ databases">
        <title>Study on multiphase classification of strain Alteromonas salexigens isolated from the Yellow Sea.</title>
        <authorList>
            <person name="Sun L."/>
        </authorList>
    </citation>
    <scope>NUCLEOTIDE SEQUENCE [LARGE SCALE GENOMIC DNA]</scope>
    <source>
        <strain evidence="5">ASW11-19</strain>
    </source>
</reference>
<dbReference type="InterPro" id="IPR036412">
    <property type="entry name" value="HAD-like_sf"/>
</dbReference>
<keyword evidence="5" id="KW-1185">Reference proteome</keyword>
<dbReference type="NCBIfam" id="TIGR01484">
    <property type="entry name" value="HAD-SF-IIB"/>
    <property type="match status" value="1"/>
</dbReference>
<dbReference type="PANTHER" id="PTHR10000">
    <property type="entry name" value="PHOSPHOSERINE PHOSPHATASE"/>
    <property type="match status" value="1"/>
</dbReference>
<dbReference type="Pfam" id="PF08282">
    <property type="entry name" value="Hydrolase_3"/>
    <property type="match status" value="2"/>
</dbReference>
<keyword evidence="3" id="KW-0460">Magnesium</keyword>
<dbReference type="SFLD" id="SFLDG01140">
    <property type="entry name" value="C2.B:_Phosphomannomutase_and_P"/>
    <property type="match status" value="1"/>
</dbReference>
<dbReference type="RefSeq" id="WP_262992733.1">
    <property type="nucleotide sequence ID" value="NZ_JAOTJC010000006.1"/>
</dbReference>
<sequence length="274" mass="30138">MTTANTVIFSDMDGTLLDHHTYSFEAARPTLKALADASIPVIPTTSKTYAEMLVLRKTIGLDGPFIVENGAAVYIPHGFFEQKPAGTIWQDGFWCKSFISSKSHWLQLIERAGQQFAGQFDHFSNMSIADIQAATGLDEAAAGRAAQRQFGEPVLWKGSEKDKQAFISSMRERGAFPLEGGRFIHISGDANKGAALRWFMEEYARQGHEQTISIALGDGKNDIAMLEAADIAVRIASDNHPPPQINKHDRVYTSTLTGPKGWAEMLTQLLTLTH</sequence>
<dbReference type="PANTHER" id="PTHR10000:SF8">
    <property type="entry name" value="HAD SUPERFAMILY HYDROLASE-LIKE, TYPE 3"/>
    <property type="match status" value="1"/>
</dbReference>
<gene>
    <name evidence="4" type="ORF">OCL06_05465</name>
</gene>
<evidence type="ECO:0000313" key="5">
    <source>
        <dbReference type="Proteomes" id="UP001209257"/>
    </source>
</evidence>
<dbReference type="InterPro" id="IPR006379">
    <property type="entry name" value="HAD-SF_hydro_IIB"/>
</dbReference>
<proteinExistence type="predicted"/>
<dbReference type="Proteomes" id="UP001209257">
    <property type="component" value="Unassembled WGS sequence"/>
</dbReference>
<dbReference type="SUPFAM" id="SSF56784">
    <property type="entry name" value="HAD-like"/>
    <property type="match status" value="1"/>
</dbReference>
<evidence type="ECO:0000313" key="4">
    <source>
        <dbReference type="EMBL" id="MCU7554043.1"/>
    </source>
</evidence>